<protein>
    <submittedName>
        <fullName evidence="1">Uncharacterized protein</fullName>
    </submittedName>
</protein>
<reference evidence="1" key="1">
    <citation type="journal article" date="2020" name="Nature">
        <title>Giant virus diversity and host interactions through global metagenomics.</title>
        <authorList>
            <person name="Schulz F."/>
            <person name="Roux S."/>
            <person name="Paez-Espino D."/>
            <person name="Jungbluth S."/>
            <person name="Walsh D.A."/>
            <person name="Denef V.J."/>
            <person name="McMahon K.D."/>
            <person name="Konstantinidis K.T."/>
            <person name="Eloe-Fadrosh E.A."/>
            <person name="Kyrpides N.C."/>
            <person name="Woyke T."/>
        </authorList>
    </citation>
    <scope>NUCLEOTIDE SEQUENCE</scope>
    <source>
        <strain evidence="1">GVMAG-M-3300027734-16</strain>
    </source>
</reference>
<organism evidence="1">
    <name type="scientific">viral metagenome</name>
    <dbReference type="NCBI Taxonomy" id="1070528"/>
    <lineage>
        <taxon>unclassified sequences</taxon>
        <taxon>metagenomes</taxon>
        <taxon>organismal metagenomes</taxon>
    </lineage>
</organism>
<dbReference type="AlphaFoldDB" id="A0A6C0JHX6"/>
<name>A0A6C0JHX6_9ZZZZ</name>
<dbReference type="EMBL" id="MN740413">
    <property type="protein sequence ID" value="QHU05405.1"/>
    <property type="molecule type" value="Genomic_DNA"/>
</dbReference>
<evidence type="ECO:0000313" key="1">
    <source>
        <dbReference type="EMBL" id="QHU05405.1"/>
    </source>
</evidence>
<proteinExistence type="predicted"/>
<accession>A0A6C0JHX6</accession>
<sequence length="77" mass="9173">MESSIQTEVKPGKMVPAIRVQGKWYKVMPKQYEPERQTYNIAYSIIRDGISPEVAYRNWFSNERKDAKLLYPSFRKE</sequence>